<dbReference type="Gene3D" id="3.60.110.10">
    <property type="entry name" value="Carbon-nitrogen hydrolase"/>
    <property type="match status" value="1"/>
</dbReference>
<protein>
    <submittedName>
        <fullName evidence="1">Uncharacterized protein</fullName>
    </submittedName>
</protein>
<dbReference type="OrthoDB" id="8737571at2"/>
<accession>A0A0F4TNS4</accession>
<dbReference type="SUPFAM" id="SSF56317">
    <property type="entry name" value="Carbon-nitrogen hydrolase"/>
    <property type="match status" value="1"/>
</dbReference>
<reference evidence="1 2" key="1">
    <citation type="submission" date="2015-03" db="EMBL/GenBank/DDBJ databases">
        <title>Comparative genomics of Pseudomonas insights into diversity of traits involved in vanlence and defense.</title>
        <authorList>
            <person name="Qin Y."/>
        </authorList>
    </citation>
    <scope>NUCLEOTIDE SEQUENCE [LARGE SCALE GENOMIC DNA]</scope>
    <source>
        <strain evidence="1 2">C8</strain>
    </source>
</reference>
<dbReference type="InterPro" id="IPR036526">
    <property type="entry name" value="C-N_Hydrolase_sf"/>
</dbReference>
<dbReference type="PATRIC" id="fig|294.132.peg.1420"/>
<evidence type="ECO:0000313" key="2">
    <source>
        <dbReference type="Proteomes" id="UP000033588"/>
    </source>
</evidence>
<dbReference type="Proteomes" id="UP000033588">
    <property type="component" value="Unassembled WGS sequence"/>
</dbReference>
<sequence length="478" mass="52978">MPSPADLFMENWELARKWSGPDVQNFKLPCAEFKHAVGESILISSASDSYAALKNLQRGDNPAVLNGRIMYVLAAIDDFFEIVHPRTLNRSKLFDRIPLSHWMRKIVLERLDNGAFSSTQTHQLVPRGPLVRSPRGDFASSAYSFLDQFAFLTVVRTEFLIDERPIRVCTIAKDRSLSQGLGLAPSSSGSEKVAFIPIAQLDEHLLIERVERNGHAYIDFKLSEDIDAAAVIDSVLCDIGYADIVMSAELMVDARAADRLSPLISAKPGRTRILLAGSGNTIETRDGLPWNETRVFNGSGVELWRQRKMWQAGLDTSRSEDLGLVPGHNGRLMEHNHAGDEVVVADLDGFGRCVVLICQDIKSSPLASQLIKLYQPDWVFVPILDWGTAIARWAHVEAFQLSDFSPARFLIASSLSMVEKLKKEEQPCGLAIGPKQSTEQNPGRECATAYAKTSPHGFGMVEWQTGWGKSALTFDPKK</sequence>
<organism evidence="1 2">
    <name type="scientific">Pseudomonas fluorescens</name>
    <dbReference type="NCBI Taxonomy" id="294"/>
    <lineage>
        <taxon>Bacteria</taxon>
        <taxon>Pseudomonadati</taxon>
        <taxon>Pseudomonadota</taxon>
        <taxon>Gammaproteobacteria</taxon>
        <taxon>Pseudomonadales</taxon>
        <taxon>Pseudomonadaceae</taxon>
        <taxon>Pseudomonas</taxon>
    </lineage>
</organism>
<comment type="caution">
    <text evidence="1">The sequence shown here is derived from an EMBL/GenBank/DDBJ whole genome shotgun (WGS) entry which is preliminary data.</text>
</comment>
<evidence type="ECO:0000313" key="1">
    <source>
        <dbReference type="EMBL" id="KJZ46086.1"/>
    </source>
</evidence>
<dbReference type="RefSeq" id="WP_046040629.1">
    <property type="nucleotide sequence ID" value="NZ_LACC01000015.1"/>
</dbReference>
<gene>
    <name evidence="1" type="ORF">VC35_13290</name>
</gene>
<dbReference type="EMBL" id="LACC01000015">
    <property type="protein sequence ID" value="KJZ46086.1"/>
    <property type="molecule type" value="Genomic_DNA"/>
</dbReference>
<dbReference type="AlphaFoldDB" id="A0A0F4TNS4"/>
<name>A0A0F4TNS4_PSEFL</name>
<proteinExistence type="predicted"/>